<dbReference type="Pfam" id="PF01412">
    <property type="entry name" value="ArfGap"/>
    <property type="match status" value="1"/>
</dbReference>
<reference evidence="4 5" key="1">
    <citation type="submission" date="2021-05" db="EMBL/GenBank/DDBJ databases">
        <title>Genome Assembly of Synthetic Allotetraploid Brassica napus Reveals Homoeologous Exchanges between Subgenomes.</title>
        <authorList>
            <person name="Davis J.T."/>
        </authorList>
    </citation>
    <scope>NUCLEOTIDE SEQUENCE [LARGE SCALE GENOMIC DNA]</scope>
    <source>
        <strain evidence="5">cv. Da-Ae</strain>
        <tissue evidence="4">Seedling</tissue>
    </source>
</reference>
<sequence length="1157" mass="126894">AQPLEEALVSDCSGQAQPLEETLVSDCSLETRPLQETLVLDCSFHAQPLEETLVSDCSLQARPLDEETLVSDCSLQARSLEETLVLDCSLQARSLEETLVLDCSLQARPLEETLVSDCSLQARPLEETLENSDSEDNRKRESVEKSKKTVLTSSSRADCFSLFSSFLPLLLLRFSIPTMNEKANVSKELNARHRKILEGLLKHPENRECADCKTKGPRWASVNLGIFICMQCSGIHRSLGSICHSGHMAPRAAMGNERANSYWEAELPPNYDRVGIENFIRAKYEEKRWVSKGEKARSPPRVEQERRRSVERTVPGYEHGHSSSPVNLFEEKKTVQAPRTRNSVAATRISLPVPPQGPNQVIKPQQKIETVAAPVETKKPTVNVAPASDPPKVDFATDLFNMLSVDEPAANTSETAAPADDNLWAGFQSAGSGQTAEKIVTAKPDESSSPPATGIEDLFKDTPNFTVQQAPQKDVKGDIMSLFEKSNMVSPFAMQQQQFAMLAQQQALYMAAAKAAGGTPNGVNQQAVANALNLASANWSNTGYQIAGMTNPGSGQPDLQKLMQNMNANMNMRPVQPQENTPQYPISNFYTTSQVNHVGNGMTPNSTGKPQSSTAAQQPTGTTPSSQSGKEFDFSSLMDGISPPATGIEDLFKDTPNFTVQQAPQKDVKGDIMSLFEKSNMVSPFAMQQQQFAMLAQQQALYMAAAKAAGGTPNGVNQQAVANALNLASANWSNTGYQIAGMTNPGSGQPDLQKLMQNMNANMNMRPVQPQENTPQYPISNFYTTSQVNHVGNGMTPNSTGKPQSSTAAQQPTGTTPSSQSGKEFDFSSLMDGISSLPLPLKRQPPSSSPESSLFRRRLAVPSVSHFAASCFPIIYDSTIFLLKPPYLYLVINCIILSIVATSKFTHESCSSTDDPDTVVPVPVPTYIDAGYLNVAHVAGSDYTGFVENDATVKDVHEVIDNDKVIGEDVKTETEKPRTSNGLPEPETDKPKLKDGSLEIPVLKNTRKPPRFGRQKSLKASQESKKSALGVTKPPRRQDTLETTWKKITEGRSTPLIKHLSKSDKWQERSHVRSSKEKTTKSENSTEEETLRKTRLKREPSPGQEELNRRVEAFIKKFNEEMRLQRLESLAKYNELVLNGGTRFCRRRLDGTGTVAN</sequence>
<dbReference type="SMART" id="SM00105">
    <property type="entry name" value="ArfGap"/>
    <property type="match status" value="1"/>
</dbReference>
<dbReference type="InterPro" id="IPR008480">
    <property type="entry name" value="DUF761_pln"/>
</dbReference>
<dbReference type="Gene3D" id="1.10.220.150">
    <property type="entry name" value="Arf GTPase activating protein"/>
    <property type="match status" value="1"/>
</dbReference>
<feature type="compositionally biased region" description="Polar residues" evidence="2">
    <location>
        <begin position="788"/>
        <end position="822"/>
    </location>
</feature>
<dbReference type="CDD" id="cd08204">
    <property type="entry name" value="ArfGap"/>
    <property type="match status" value="1"/>
</dbReference>
<evidence type="ECO:0000313" key="5">
    <source>
        <dbReference type="Proteomes" id="UP000824890"/>
    </source>
</evidence>
<evidence type="ECO:0000256" key="2">
    <source>
        <dbReference type="SAM" id="MobiDB-lite"/>
    </source>
</evidence>
<feature type="compositionally biased region" description="Basic and acidic residues" evidence="2">
    <location>
        <begin position="1061"/>
        <end position="1081"/>
    </location>
</feature>
<feature type="compositionally biased region" description="Basic and acidic residues" evidence="2">
    <location>
        <begin position="967"/>
        <end position="978"/>
    </location>
</feature>
<keyword evidence="1" id="KW-0863">Zinc-finger</keyword>
<dbReference type="Pfam" id="PF14364">
    <property type="entry name" value="DUF4408"/>
    <property type="match status" value="1"/>
</dbReference>
<dbReference type="Proteomes" id="UP000824890">
    <property type="component" value="Unassembled WGS sequence"/>
</dbReference>
<accession>A0ABQ8DUV5</accession>
<proteinExistence type="predicted"/>
<feature type="region of interest" description="Disordered" evidence="2">
    <location>
        <begin position="126"/>
        <end position="147"/>
    </location>
</feature>
<dbReference type="SUPFAM" id="SSF57863">
    <property type="entry name" value="ArfGap/RecO-like zinc finger"/>
    <property type="match status" value="1"/>
</dbReference>
<feature type="region of interest" description="Disordered" evidence="2">
    <location>
        <begin position="291"/>
        <end position="324"/>
    </location>
</feature>
<evidence type="ECO:0000313" key="4">
    <source>
        <dbReference type="EMBL" id="KAH0932226.1"/>
    </source>
</evidence>
<dbReference type="PANTHER" id="PTHR46419">
    <property type="entry name" value="ADP-RIBOSYLATION FACTOR GTPASE-ACTIVATING PROTEIN AGD5"/>
    <property type="match status" value="1"/>
</dbReference>
<feature type="non-terminal residue" evidence="4">
    <location>
        <position position="1157"/>
    </location>
</feature>
<dbReference type="InterPro" id="IPR044520">
    <property type="entry name" value="ARF_GAP_AGD5/15"/>
</dbReference>
<protein>
    <recommendedName>
        <fullName evidence="3">Arf-GAP domain-containing protein</fullName>
    </recommendedName>
</protein>
<feature type="non-terminal residue" evidence="4">
    <location>
        <position position="1"/>
    </location>
</feature>
<dbReference type="PANTHER" id="PTHR46419:SF2">
    <property type="entry name" value="ADP-RIBOSYLATION FACTOR GTPASE-ACTIVATING PROTEIN AGD5"/>
    <property type="match status" value="1"/>
</dbReference>
<dbReference type="Pfam" id="PF05553">
    <property type="entry name" value="DUF761"/>
    <property type="match status" value="1"/>
</dbReference>
<feature type="compositionally biased region" description="Basic and acidic residues" evidence="2">
    <location>
        <begin position="135"/>
        <end position="147"/>
    </location>
</feature>
<keyword evidence="1" id="KW-0862">Zinc</keyword>
<keyword evidence="5" id="KW-1185">Reference proteome</keyword>
<feature type="compositionally biased region" description="Basic residues" evidence="2">
    <location>
        <begin position="1005"/>
        <end position="1017"/>
    </location>
</feature>
<organism evidence="4 5">
    <name type="scientific">Brassica napus</name>
    <name type="common">Rape</name>
    <dbReference type="NCBI Taxonomy" id="3708"/>
    <lineage>
        <taxon>Eukaryota</taxon>
        <taxon>Viridiplantae</taxon>
        <taxon>Streptophyta</taxon>
        <taxon>Embryophyta</taxon>
        <taxon>Tracheophyta</taxon>
        <taxon>Spermatophyta</taxon>
        <taxon>Magnoliopsida</taxon>
        <taxon>eudicotyledons</taxon>
        <taxon>Gunneridae</taxon>
        <taxon>Pentapetalae</taxon>
        <taxon>rosids</taxon>
        <taxon>malvids</taxon>
        <taxon>Brassicales</taxon>
        <taxon>Brassicaceae</taxon>
        <taxon>Brassiceae</taxon>
        <taxon>Brassica</taxon>
    </lineage>
</organism>
<feature type="compositionally biased region" description="Basic and acidic residues" evidence="2">
    <location>
        <begin position="291"/>
        <end position="311"/>
    </location>
</feature>
<evidence type="ECO:0000256" key="1">
    <source>
        <dbReference type="PROSITE-ProRule" id="PRU00288"/>
    </source>
</evidence>
<feature type="region of interest" description="Disordered" evidence="2">
    <location>
        <begin position="595"/>
        <end position="647"/>
    </location>
</feature>
<feature type="region of interest" description="Disordered" evidence="2">
    <location>
        <begin position="967"/>
        <end position="1105"/>
    </location>
</feature>
<feature type="compositionally biased region" description="Basic and acidic residues" evidence="2">
    <location>
        <begin position="1089"/>
        <end position="1105"/>
    </location>
</feature>
<feature type="compositionally biased region" description="Basic and acidic residues" evidence="2">
    <location>
        <begin position="1036"/>
        <end position="1050"/>
    </location>
</feature>
<dbReference type="PRINTS" id="PR00405">
    <property type="entry name" value="REVINTRACTNG"/>
</dbReference>
<name>A0ABQ8DUV5_BRANA</name>
<dbReference type="PROSITE" id="PS50115">
    <property type="entry name" value="ARFGAP"/>
    <property type="match status" value="1"/>
</dbReference>
<dbReference type="InterPro" id="IPR025520">
    <property type="entry name" value="DUF4408"/>
</dbReference>
<dbReference type="InterPro" id="IPR038508">
    <property type="entry name" value="ArfGAP_dom_sf"/>
</dbReference>
<feature type="compositionally biased region" description="Polar residues" evidence="2">
    <location>
        <begin position="595"/>
        <end position="629"/>
    </location>
</feature>
<gene>
    <name evidence="4" type="ORF">HID58_009343</name>
</gene>
<dbReference type="InterPro" id="IPR037278">
    <property type="entry name" value="ARFGAP/RecO"/>
</dbReference>
<comment type="caution">
    <text evidence="4">The sequence shown here is derived from an EMBL/GenBank/DDBJ whole genome shotgun (WGS) entry which is preliminary data.</text>
</comment>
<feature type="domain" description="Arf-GAP" evidence="3">
    <location>
        <begin position="194"/>
        <end position="297"/>
    </location>
</feature>
<feature type="compositionally biased region" description="Basic and acidic residues" evidence="2">
    <location>
        <begin position="987"/>
        <end position="997"/>
    </location>
</feature>
<dbReference type="EMBL" id="JAGKQM010000003">
    <property type="protein sequence ID" value="KAH0932226.1"/>
    <property type="molecule type" value="Genomic_DNA"/>
</dbReference>
<keyword evidence="1" id="KW-0479">Metal-binding</keyword>
<feature type="region of interest" description="Disordered" evidence="2">
    <location>
        <begin position="788"/>
        <end position="825"/>
    </location>
</feature>
<dbReference type="InterPro" id="IPR001164">
    <property type="entry name" value="ArfGAP_dom"/>
</dbReference>
<evidence type="ECO:0000259" key="3">
    <source>
        <dbReference type="PROSITE" id="PS50115"/>
    </source>
</evidence>